<comment type="caution">
    <text evidence="5">The sequence shown here is derived from an EMBL/GenBank/DDBJ whole genome shotgun (WGS) entry which is preliminary data.</text>
</comment>
<dbReference type="Gene3D" id="3.40.630.190">
    <property type="entry name" value="LCP protein"/>
    <property type="match status" value="1"/>
</dbReference>
<evidence type="ECO:0000256" key="1">
    <source>
        <dbReference type="ARBA" id="ARBA00006068"/>
    </source>
</evidence>
<dbReference type="InterPro" id="IPR004474">
    <property type="entry name" value="LytR_CpsA_psr"/>
</dbReference>
<keyword evidence="3" id="KW-1133">Transmembrane helix</keyword>
<protein>
    <submittedName>
        <fullName evidence="5">LCP family protein required for cell wall assembly</fullName>
    </submittedName>
</protein>
<reference evidence="5 6" key="1">
    <citation type="submission" date="2021-03" db="EMBL/GenBank/DDBJ databases">
        <title>Sequencing the genomes of 1000 actinobacteria strains.</title>
        <authorList>
            <person name="Klenk H.-P."/>
        </authorList>
    </citation>
    <scope>NUCLEOTIDE SEQUENCE [LARGE SCALE GENOMIC DNA]</scope>
    <source>
        <strain evidence="5 6">DSM 16005</strain>
    </source>
</reference>
<dbReference type="Proteomes" id="UP000711614">
    <property type="component" value="Unassembled WGS sequence"/>
</dbReference>
<evidence type="ECO:0000256" key="3">
    <source>
        <dbReference type="SAM" id="Phobius"/>
    </source>
</evidence>
<name>A0ABS4YZ22_9MICC</name>
<dbReference type="NCBIfam" id="TIGR00350">
    <property type="entry name" value="lytR_cpsA_psr"/>
    <property type="match status" value="1"/>
</dbReference>
<dbReference type="InterPro" id="IPR050922">
    <property type="entry name" value="LytR/CpsA/Psr_CW_biosynth"/>
</dbReference>
<dbReference type="PANTHER" id="PTHR33392">
    <property type="entry name" value="POLYISOPRENYL-TEICHOIC ACID--PEPTIDOGLYCAN TEICHOIC ACID TRANSFERASE TAGU"/>
    <property type="match status" value="1"/>
</dbReference>
<evidence type="ECO:0000256" key="2">
    <source>
        <dbReference type="SAM" id="MobiDB-lite"/>
    </source>
</evidence>
<keyword evidence="6" id="KW-1185">Reference proteome</keyword>
<accession>A0ABS4YZ22</accession>
<gene>
    <name evidence="5" type="ORF">JOF48_002837</name>
</gene>
<dbReference type="Pfam" id="PF03816">
    <property type="entry name" value="LytR_cpsA_psr"/>
    <property type="match status" value="1"/>
</dbReference>
<dbReference type="EMBL" id="JAGIOI010000001">
    <property type="protein sequence ID" value="MBP2414038.1"/>
    <property type="molecule type" value="Genomic_DNA"/>
</dbReference>
<proteinExistence type="inferred from homology"/>
<feature type="domain" description="Cell envelope-related transcriptional attenuator" evidence="4">
    <location>
        <begin position="115"/>
        <end position="258"/>
    </location>
</feature>
<evidence type="ECO:0000259" key="4">
    <source>
        <dbReference type="Pfam" id="PF03816"/>
    </source>
</evidence>
<comment type="similarity">
    <text evidence="1">Belongs to the LytR/CpsA/Psr (LCP) family.</text>
</comment>
<evidence type="ECO:0000313" key="5">
    <source>
        <dbReference type="EMBL" id="MBP2414038.1"/>
    </source>
</evidence>
<keyword evidence="3" id="KW-0472">Membrane</keyword>
<feature type="compositionally biased region" description="Basic residues" evidence="2">
    <location>
        <begin position="16"/>
        <end position="28"/>
    </location>
</feature>
<dbReference type="RefSeq" id="WP_209681702.1">
    <property type="nucleotide sequence ID" value="NZ_JAGIOI010000001.1"/>
</dbReference>
<evidence type="ECO:0000313" key="6">
    <source>
        <dbReference type="Proteomes" id="UP000711614"/>
    </source>
</evidence>
<feature type="transmembrane region" description="Helical" evidence="3">
    <location>
        <begin position="35"/>
        <end position="55"/>
    </location>
</feature>
<feature type="region of interest" description="Disordered" evidence="2">
    <location>
        <begin position="1"/>
        <end position="28"/>
    </location>
</feature>
<sequence length="356" mass="37940">MTDLLDAAGPGAPGHGPRRQNRSQEPKKKKTARNVLFFFLGLFVIAALVATFFVAKLASDFNSGAQTITKEKVFPKEDSRPAPASTGAKNILLLGSDSRGDGVDMAEGGQASDQRSDTMMWVHIPANRKNVTMMSIMRDTWVDIPGFGEAKINAAMAYGGVPLVVQTLEGMFQNRIDHVAIVDFEGFKAITDALGGVTVPVTVPFTTSHGNHTFAAGPQKMNGDQALAFVRERYSFADGDYQRVRNQQLFLKAVMNTVLTPATLTNPMKISELVGQVSPYISVDESLDAGTLGALALSLRDVRSANVISFTLPNLGTGTSADGQSIVIKDDAAVQGIADALTKDSLVSYLSQNGLG</sequence>
<organism evidence="5 6">
    <name type="scientific">Arthrobacter stackebrandtii</name>
    <dbReference type="NCBI Taxonomy" id="272161"/>
    <lineage>
        <taxon>Bacteria</taxon>
        <taxon>Bacillati</taxon>
        <taxon>Actinomycetota</taxon>
        <taxon>Actinomycetes</taxon>
        <taxon>Micrococcales</taxon>
        <taxon>Micrococcaceae</taxon>
        <taxon>Arthrobacter</taxon>
    </lineage>
</organism>
<dbReference type="PANTHER" id="PTHR33392:SF6">
    <property type="entry name" value="POLYISOPRENYL-TEICHOIC ACID--PEPTIDOGLYCAN TEICHOIC ACID TRANSFERASE TAGU"/>
    <property type="match status" value="1"/>
</dbReference>
<keyword evidence="3" id="KW-0812">Transmembrane</keyword>